<keyword evidence="2" id="KW-1185">Reference proteome</keyword>
<dbReference type="RefSeq" id="WP_164456511.1">
    <property type="nucleotide sequence ID" value="NZ_JAAIJQ010000167.1"/>
</dbReference>
<gene>
    <name evidence="1" type="ORF">G3446_25675</name>
</gene>
<dbReference type="AlphaFoldDB" id="A0A6M0K860"/>
<dbReference type="EMBL" id="JAAIJQ010000167">
    <property type="protein sequence ID" value="NEV65183.1"/>
    <property type="molecule type" value="Genomic_DNA"/>
</dbReference>
<evidence type="ECO:0000313" key="1">
    <source>
        <dbReference type="EMBL" id="NEV65183.1"/>
    </source>
</evidence>
<evidence type="ECO:0000313" key="2">
    <source>
        <dbReference type="Proteomes" id="UP000483379"/>
    </source>
</evidence>
<dbReference type="InterPro" id="IPR017853">
    <property type="entry name" value="GH"/>
</dbReference>
<protein>
    <recommendedName>
        <fullName evidence="3">GH18 domain-containing protein</fullName>
    </recommendedName>
</protein>
<dbReference type="Proteomes" id="UP000483379">
    <property type="component" value="Unassembled WGS sequence"/>
</dbReference>
<comment type="caution">
    <text evidence="1">The sequence shown here is derived from an EMBL/GenBank/DDBJ whole genome shotgun (WGS) entry which is preliminary data.</text>
</comment>
<dbReference type="SUPFAM" id="SSF51445">
    <property type="entry name" value="(Trans)glycosidases"/>
    <property type="match status" value="1"/>
</dbReference>
<organism evidence="1 2">
    <name type="scientific">Thiorhodococcus minor</name>
    <dbReference type="NCBI Taxonomy" id="57489"/>
    <lineage>
        <taxon>Bacteria</taxon>
        <taxon>Pseudomonadati</taxon>
        <taxon>Pseudomonadota</taxon>
        <taxon>Gammaproteobacteria</taxon>
        <taxon>Chromatiales</taxon>
        <taxon>Chromatiaceae</taxon>
        <taxon>Thiorhodococcus</taxon>
    </lineage>
</organism>
<accession>A0A6M0K860</accession>
<reference evidence="1 2" key="1">
    <citation type="submission" date="2020-02" db="EMBL/GenBank/DDBJ databases">
        <title>Genome sequences of Thiorhodococcus mannitoliphagus and Thiorhodococcus minor, purple sulfur photosynthetic bacteria in the gammaproteobacterial family, Chromatiaceae.</title>
        <authorList>
            <person name="Aviles F.A."/>
            <person name="Meyer T.E."/>
            <person name="Kyndt J.A."/>
        </authorList>
    </citation>
    <scope>NUCLEOTIDE SEQUENCE [LARGE SCALE GENOMIC DNA]</scope>
    <source>
        <strain evidence="1 2">DSM 11518</strain>
    </source>
</reference>
<name>A0A6M0K860_9GAMM</name>
<proteinExistence type="predicted"/>
<evidence type="ECO:0008006" key="3">
    <source>
        <dbReference type="Google" id="ProtNLM"/>
    </source>
</evidence>
<sequence length="154" mass="17943">MLGVIEAFGGYPGLGGYYLWDEPSLEDFSSVRRAAEIIRSHDGARLPMVGMLPSYGRYRWPREYPTFARRFMRVVDPEVVAFDFYGVRQTTPDGPPTVNPFLYRDLRLWSDLAREVDRPLWLYGSAVGWGRWPGRALPRCAFRRRRPWPMARVV</sequence>